<evidence type="ECO:0000313" key="2">
    <source>
        <dbReference type="EMBL" id="EDW31143.1"/>
    </source>
</evidence>
<dbReference type="EMBL" id="CH479208">
    <property type="protein sequence ID" value="EDW31143.1"/>
    <property type="molecule type" value="Genomic_DNA"/>
</dbReference>
<dbReference type="AlphaFoldDB" id="B4H428"/>
<feature type="region of interest" description="Disordered" evidence="1">
    <location>
        <begin position="45"/>
        <end position="99"/>
    </location>
</feature>
<feature type="compositionally biased region" description="Acidic residues" evidence="1">
    <location>
        <begin position="333"/>
        <end position="343"/>
    </location>
</feature>
<feature type="region of interest" description="Disordered" evidence="1">
    <location>
        <begin position="297"/>
        <end position="343"/>
    </location>
</feature>
<dbReference type="HOGENOM" id="CLU_788161_0_0_1"/>
<feature type="compositionally biased region" description="Basic and acidic residues" evidence="1">
    <location>
        <begin position="86"/>
        <end position="99"/>
    </location>
</feature>
<name>B4H428_DROPE</name>
<feature type="compositionally biased region" description="Basic and acidic residues" evidence="1">
    <location>
        <begin position="187"/>
        <end position="198"/>
    </location>
</feature>
<feature type="compositionally biased region" description="Acidic residues" evidence="1">
    <location>
        <begin position="304"/>
        <end position="313"/>
    </location>
</feature>
<evidence type="ECO:0000256" key="1">
    <source>
        <dbReference type="SAM" id="MobiDB-lite"/>
    </source>
</evidence>
<protein>
    <submittedName>
        <fullName evidence="2">GL20795</fullName>
    </submittedName>
</protein>
<keyword evidence="3" id="KW-1185">Reference proteome</keyword>
<proteinExistence type="predicted"/>
<organism evidence="3">
    <name type="scientific">Drosophila persimilis</name>
    <name type="common">Fruit fly</name>
    <dbReference type="NCBI Taxonomy" id="7234"/>
    <lineage>
        <taxon>Eukaryota</taxon>
        <taxon>Metazoa</taxon>
        <taxon>Ecdysozoa</taxon>
        <taxon>Arthropoda</taxon>
        <taxon>Hexapoda</taxon>
        <taxon>Insecta</taxon>
        <taxon>Pterygota</taxon>
        <taxon>Neoptera</taxon>
        <taxon>Endopterygota</taxon>
        <taxon>Diptera</taxon>
        <taxon>Brachycera</taxon>
        <taxon>Muscomorpha</taxon>
        <taxon>Ephydroidea</taxon>
        <taxon>Drosophilidae</taxon>
        <taxon>Drosophila</taxon>
        <taxon>Sophophora</taxon>
    </lineage>
</organism>
<sequence length="352" mass="37164">MADGGWRMVNKLGDKLTVLFPRPPSLGAHGASLIFLRTEVCYTKPASSPLDGNKHEAEAEAEAEAESGSGSGGGGGTETDSDSEVPEQRKQDNDEDKDSKRSLILALVLSSSGIAGLVGAANGKHHLISPTHTPLNSLPPLPAGICSSDSGISTLSAISPPLSTTTATSGGGGGSSSAANIAGSEHAGQRHGDGERRSPCPRWPLALPLAPLYASPLQLPLTSSQSITKLSYWDDYLQQISYLPTTRIYSTPTSIVDEDKAQQDFLSLSLSPPLNRRRDMPALRGPSSACKKANLAACPRNQPDDDDDYDDDDTHTRGGIFPSVVQSMTGNDHDDDNDNDNDNDIELMKYIG</sequence>
<dbReference type="eggNOG" id="ENOG502R8H5">
    <property type="taxonomic scope" value="Eukaryota"/>
</dbReference>
<evidence type="ECO:0000313" key="3">
    <source>
        <dbReference type="Proteomes" id="UP000008744"/>
    </source>
</evidence>
<gene>
    <name evidence="2" type="primary">Dper\GL20795</name>
    <name evidence="2" type="ORF">Dper_GL20795</name>
</gene>
<dbReference type="Proteomes" id="UP000008744">
    <property type="component" value="Unassembled WGS sequence"/>
</dbReference>
<dbReference type="STRING" id="7234.B4H428"/>
<reference evidence="2 3" key="1">
    <citation type="journal article" date="2007" name="Nature">
        <title>Evolution of genes and genomes on the Drosophila phylogeny.</title>
        <authorList>
            <consortium name="Drosophila 12 Genomes Consortium"/>
            <person name="Clark A.G."/>
            <person name="Eisen M.B."/>
            <person name="Smith D.R."/>
            <person name="Bergman C.M."/>
            <person name="Oliver B."/>
            <person name="Markow T.A."/>
            <person name="Kaufman T.C."/>
            <person name="Kellis M."/>
            <person name="Gelbart W."/>
            <person name="Iyer V.N."/>
            <person name="Pollard D.A."/>
            <person name="Sackton T.B."/>
            <person name="Larracuente A.M."/>
            <person name="Singh N.D."/>
            <person name="Abad J.P."/>
            <person name="Abt D.N."/>
            <person name="Adryan B."/>
            <person name="Aguade M."/>
            <person name="Akashi H."/>
            <person name="Anderson W.W."/>
            <person name="Aquadro C.F."/>
            <person name="Ardell D.H."/>
            <person name="Arguello R."/>
            <person name="Artieri C.G."/>
            <person name="Barbash D.A."/>
            <person name="Barker D."/>
            <person name="Barsanti P."/>
            <person name="Batterham P."/>
            <person name="Batzoglou S."/>
            <person name="Begun D."/>
            <person name="Bhutkar A."/>
            <person name="Blanco E."/>
            <person name="Bosak S.A."/>
            <person name="Bradley R.K."/>
            <person name="Brand A.D."/>
            <person name="Brent M.R."/>
            <person name="Brooks A.N."/>
            <person name="Brown R.H."/>
            <person name="Butlin R.K."/>
            <person name="Caggese C."/>
            <person name="Calvi B.R."/>
            <person name="Bernardo de Carvalho A."/>
            <person name="Caspi A."/>
            <person name="Castrezana S."/>
            <person name="Celniker S.E."/>
            <person name="Chang J.L."/>
            <person name="Chapple C."/>
            <person name="Chatterji S."/>
            <person name="Chinwalla A."/>
            <person name="Civetta A."/>
            <person name="Clifton S.W."/>
            <person name="Comeron J.M."/>
            <person name="Costello J.C."/>
            <person name="Coyne J.A."/>
            <person name="Daub J."/>
            <person name="David R.G."/>
            <person name="Delcher A.L."/>
            <person name="Delehaunty K."/>
            <person name="Do C.B."/>
            <person name="Ebling H."/>
            <person name="Edwards K."/>
            <person name="Eickbush T."/>
            <person name="Evans J.D."/>
            <person name="Filipski A."/>
            <person name="Findeiss S."/>
            <person name="Freyhult E."/>
            <person name="Fulton L."/>
            <person name="Fulton R."/>
            <person name="Garcia A.C."/>
            <person name="Gardiner A."/>
            <person name="Garfield D.A."/>
            <person name="Garvin B.E."/>
            <person name="Gibson G."/>
            <person name="Gilbert D."/>
            <person name="Gnerre S."/>
            <person name="Godfrey J."/>
            <person name="Good R."/>
            <person name="Gotea V."/>
            <person name="Gravely B."/>
            <person name="Greenberg A.J."/>
            <person name="Griffiths-Jones S."/>
            <person name="Gross S."/>
            <person name="Guigo R."/>
            <person name="Gustafson E.A."/>
            <person name="Haerty W."/>
            <person name="Hahn M.W."/>
            <person name="Halligan D.L."/>
            <person name="Halpern A.L."/>
            <person name="Halter G.M."/>
            <person name="Han M.V."/>
            <person name="Heger A."/>
            <person name="Hillier L."/>
            <person name="Hinrichs A.S."/>
            <person name="Holmes I."/>
            <person name="Hoskins R.A."/>
            <person name="Hubisz M.J."/>
            <person name="Hultmark D."/>
            <person name="Huntley M.A."/>
            <person name="Jaffe D.B."/>
            <person name="Jagadeeshan S."/>
            <person name="Jeck W.R."/>
            <person name="Johnson J."/>
            <person name="Jones C.D."/>
            <person name="Jordan W.C."/>
            <person name="Karpen G.H."/>
            <person name="Kataoka E."/>
            <person name="Keightley P.D."/>
            <person name="Kheradpour P."/>
            <person name="Kirkness E.F."/>
            <person name="Koerich L.B."/>
            <person name="Kristiansen K."/>
            <person name="Kudrna D."/>
            <person name="Kulathinal R.J."/>
            <person name="Kumar S."/>
            <person name="Kwok R."/>
            <person name="Lander E."/>
            <person name="Langley C.H."/>
            <person name="Lapoint R."/>
            <person name="Lazzaro B.P."/>
            <person name="Lee S.J."/>
            <person name="Levesque L."/>
            <person name="Li R."/>
            <person name="Lin C.F."/>
            <person name="Lin M.F."/>
            <person name="Lindblad-Toh K."/>
            <person name="Llopart A."/>
            <person name="Long M."/>
            <person name="Low L."/>
            <person name="Lozovsky E."/>
            <person name="Lu J."/>
            <person name="Luo M."/>
            <person name="Machado C.A."/>
            <person name="Makalowski W."/>
            <person name="Marzo M."/>
            <person name="Matsuda M."/>
            <person name="Matzkin L."/>
            <person name="McAllister B."/>
            <person name="McBride C.S."/>
            <person name="McKernan B."/>
            <person name="McKernan K."/>
            <person name="Mendez-Lago M."/>
            <person name="Minx P."/>
            <person name="Mollenhauer M.U."/>
            <person name="Montooth K."/>
            <person name="Mount S.M."/>
            <person name="Mu X."/>
            <person name="Myers E."/>
            <person name="Negre B."/>
            <person name="Newfeld S."/>
            <person name="Nielsen R."/>
            <person name="Noor M.A."/>
            <person name="O'Grady P."/>
            <person name="Pachter L."/>
            <person name="Papaceit M."/>
            <person name="Parisi M.J."/>
            <person name="Parisi M."/>
            <person name="Parts L."/>
            <person name="Pedersen J.S."/>
            <person name="Pesole G."/>
            <person name="Phillippy A.M."/>
            <person name="Ponting C.P."/>
            <person name="Pop M."/>
            <person name="Porcelli D."/>
            <person name="Powell J.R."/>
            <person name="Prohaska S."/>
            <person name="Pruitt K."/>
            <person name="Puig M."/>
            <person name="Quesneville H."/>
            <person name="Ram K.R."/>
            <person name="Rand D."/>
            <person name="Rasmussen M.D."/>
            <person name="Reed L.K."/>
            <person name="Reenan R."/>
            <person name="Reily A."/>
            <person name="Remington K.A."/>
            <person name="Rieger T.T."/>
            <person name="Ritchie M.G."/>
            <person name="Robin C."/>
            <person name="Rogers Y.H."/>
            <person name="Rohde C."/>
            <person name="Rozas J."/>
            <person name="Rubenfield M.J."/>
            <person name="Ruiz A."/>
            <person name="Russo S."/>
            <person name="Salzberg S.L."/>
            <person name="Sanchez-Gracia A."/>
            <person name="Saranga D.J."/>
            <person name="Sato H."/>
            <person name="Schaeffer S.W."/>
            <person name="Schatz M.C."/>
            <person name="Schlenke T."/>
            <person name="Schwartz R."/>
            <person name="Segarra C."/>
            <person name="Singh R.S."/>
            <person name="Sirot L."/>
            <person name="Sirota M."/>
            <person name="Sisneros N.B."/>
            <person name="Smith C.D."/>
            <person name="Smith T.F."/>
            <person name="Spieth J."/>
            <person name="Stage D.E."/>
            <person name="Stark A."/>
            <person name="Stephan W."/>
            <person name="Strausberg R.L."/>
            <person name="Strempel S."/>
            <person name="Sturgill D."/>
            <person name="Sutton G."/>
            <person name="Sutton G.G."/>
            <person name="Tao W."/>
            <person name="Teichmann S."/>
            <person name="Tobari Y.N."/>
            <person name="Tomimura Y."/>
            <person name="Tsolas J.M."/>
            <person name="Valente V.L."/>
            <person name="Venter E."/>
            <person name="Venter J.C."/>
            <person name="Vicario S."/>
            <person name="Vieira F.G."/>
            <person name="Vilella A.J."/>
            <person name="Villasante A."/>
            <person name="Walenz B."/>
            <person name="Wang J."/>
            <person name="Wasserman M."/>
            <person name="Watts T."/>
            <person name="Wilson D."/>
            <person name="Wilson R.K."/>
            <person name="Wing R.A."/>
            <person name="Wolfner M.F."/>
            <person name="Wong A."/>
            <person name="Wong G.K."/>
            <person name="Wu C.I."/>
            <person name="Wu G."/>
            <person name="Yamamoto D."/>
            <person name="Yang H.P."/>
            <person name="Yang S.P."/>
            <person name="Yorke J.A."/>
            <person name="Yoshida K."/>
            <person name="Zdobnov E."/>
            <person name="Zhang P."/>
            <person name="Zhang Y."/>
            <person name="Zimin A.V."/>
            <person name="Baldwin J."/>
            <person name="Abdouelleil A."/>
            <person name="Abdulkadir J."/>
            <person name="Abebe A."/>
            <person name="Abera B."/>
            <person name="Abreu J."/>
            <person name="Acer S.C."/>
            <person name="Aftuck L."/>
            <person name="Alexander A."/>
            <person name="An P."/>
            <person name="Anderson E."/>
            <person name="Anderson S."/>
            <person name="Arachi H."/>
            <person name="Azer M."/>
            <person name="Bachantsang P."/>
            <person name="Barry A."/>
            <person name="Bayul T."/>
            <person name="Berlin A."/>
            <person name="Bessette D."/>
            <person name="Bloom T."/>
            <person name="Blye J."/>
            <person name="Boguslavskiy L."/>
            <person name="Bonnet C."/>
            <person name="Boukhgalter B."/>
            <person name="Bourzgui I."/>
            <person name="Brown A."/>
            <person name="Cahill P."/>
            <person name="Channer S."/>
            <person name="Cheshatsang Y."/>
            <person name="Chuda L."/>
            <person name="Citroen M."/>
            <person name="Collymore A."/>
            <person name="Cooke P."/>
            <person name="Costello M."/>
            <person name="D'Aco K."/>
            <person name="Daza R."/>
            <person name="De Haan G."/>
            <person name="DeGray S."/>
            <person name="DeMaso C."/>
            <person name="Dhargay N."/>
            <person name="Dooley K."/>
            <person name="Dooley E."/>
            <person name="Doricent M."/>
            <person name="Dorje P."/>
            <person name="Dorjee K."/>
            <person name="Dupes A."/>
            <person name="Elong R."/>
            <person name="Falk J."/>
            <person name="Farina A."/>
            <person name="Faro S."/>
            <person name="Ferguson D."/>
            <person name="Fisher S."/>
            <person name="Foley C.D."/>
            <person name="Franke A."/>
            <person name="Friedrich D."/>
            <person name="Gadbois L."/>
            <person name="Gearin G."/>
            <person name="Gearin C.R."/>
            <person name="Giannoukos G."/>
            <person name="Goode T."/>
            <person name="Graham J."/>
            <person name="Grandbois E."/>
            <person name="Grewal S."/>
            <person name="Gyaltsen K."/>
            <person name="Hafez N."/>
            <person name="Hagos B."/>
            <person name="Hall J."/>
            <person name="Henson C."/>
            <person name="Hollinger A."/>
            <person name="Honan T."/>
            <person name="Huard M.D."/>
            <person name="Hughes L."/>
            <person name="Hurhula B."/>
            <person name="Husby M.E."/>
            <person name="Kamat A."/>
            <person name="Kanga B."/>
            <person name="Kashin S."/>
            <person name="Khazanovich D."/>
            <person name="Kisner P."/>
            <person name="Lance K."/>
            <person name="Lara M."/>
            <person name="Lee W."/>
            <person name="Lennon N."/>
            <person name="Letendre F."/>
            <person name="LeVine R."/>
            <person name="Lipovsky A."/>
            <person name="Liu X."/>
            <person name="Liu J."/>
            <person name="Liu S."/>
            <person name="Lokyitsang T."/>
            <person name="Lokyitsang Y."/>
            <person name="Lubonja R."/>
            <person name="Lui A."/>
            <person name="MacDonald P."/>
            <person name="Magnisalis V."/>
            <person name="Maru K."/>
            <person name="Matthews C."/>
            <person name="McCusker W."/>
            <person name="McDonough S."/>
            <person name="Mehta T."/>
            <person name="Meldrim J."/>
            <person name="Meneus L."/>
            <person name="Mihai O."/>
            <person name="Mihalev A."/>
            <person name="Mihova T."/>
            <person name="Mittelman R."/>
            <person name="Mlenga V."/>
            <person name="Montmayeur A."/>
            <person name="Mulrain L."/>
            <person name="Navidi A."/>
            <person name="Naylor J."/>
            <person name="Negash T."/>
            <person name="Nguyen T."/>
            <person name="Nguyen N."/>
            <person name="Nicol R."/>
            <person name="Norbu C."/>
            <person name="Norbu N."/>
            <person name="Novod N."/>
            <person name="O'Neill B."/>
            <person name="Osman S."/>
            <person name="Markiewicz E."/>
            <person name="Oyono O.L."/>
            <person name="Patti C."/>
            <person name="Phunkhang P."/>
            <person name="Pierre F."/>
            <person name="Priest M."/>
            <person name="Raghuraman S."/>
            <person name="Rege F."/>
            <person name="Reyes R."/>
            <person name="Rise C."/>
            <person name="Rogov P."/>
            <person name="Ross K."/>
            <person name="Ryan E."/>
            <person name="Settipalli S."/>
            <person name="Shea T."/>
            <person name="Sherpa N."/>
            <person name="Shi L."/>
            <person name="Shih D."/>
            <person name="Sparrow T."/>
            <person name="Spaulding J."/>
            <person name="Stalker J."/>
            <person name="Stange-Thomann N."/>
            <person name="Stavropoulos S."/>
            <person name="Stone C."/>
            <person name="Strader C."/>
            <person name="Tesfaye S."/>
            <person name="Thomson T."/>
            <person name="Thoulutsang Y."/>
            <person name="Thoulutsang D."/>
            <person name="Topham K."/>
            <person name="Topping I."/>
            <person name="Tsamla T."/>
            <person name="Vassiliev H."/>
            <person name="Vo A."/>
            <person name="Wangchuk T."/>
            <person name="Wangdi T."/>
            <person name="Weiand M."/>
            <person name="Wilkinson J."/>
            <person name="Wilson A."/>
            <person name="Yadav S."/>
            <person name="Young G."/>
            <person name="Yu Q."/>
            <person name="Zembek L."/>
            <person name="Zhong D."/>
            <person name="Zimmer A."/>
            <person name="Zwirko Z."/>
            <person name="Jaffe D.B."/>
            <person name="Alvarez P."/>
            <person name="Brockman W."/>
            <person name="Butler J."/>
            <person name="Chin C."/>
            <person name="Gnerre S."/>
            <person name="Grabherr M."/>
            <person name="Kleber M."/>
            <person name="Mauceli E."/>
            <person name="MacCallum I."/>
        </authorList>
    </citation>
    <scope>NUCLEOTIDE SEQUENCE [LARGE SCALE GENOMIC DNA]</scope>
    <source>
        <strain evidence="3">MSH-3 / Tucson 14011-0111.49</strain>
    </source>
</reference>
<accession>B4H428</accession>
<feature type="region of interest" description="Disordered" evidence="1">
    <location>
        <begin position="163"/>
        <end position="200"/>
    </location>
</feature>
<dbReference type="OrthoDB" id="2649at2759"/>